<dbReference type="Proteomes" id="UP000463975">
    <property type="component" value="Chromosome"/>
</dbReference>
<keyword evidence="6 8" id="KW-1133">Transmembrane helix</keyword>
<evidence type="ECO:0000256" key="4">
    <source>
        <dbReference type="ARBA" id="ARBA00022475"/>
    </source>
</evidence>
<keyword evidence="10" id="KW-1185">Reference proteome</keyword>
<sequence>MSVNAPSEIKPLTPFADFKKGAIACLPTILGYWCIGFAAGAIGIVSGFSFFAVMALSVFLYSASAQFIFYSLWVAGAESLSIIGAVLLINVRYVLMSSYLARSCQNLSLLKRFIHGCLLTDETFGITIQEIRKSHEVRFWWLLGLNLAAYLNWSVACLIGTIFGKLLPDHLSQGLMFSLTAMFVGLLTLNYFGSIHKKYELMAICLSCCIFGLSFMYFNANISLILAAIVATSITSFFFTIRTKENSKL</sequence>
<dbReference type="RefSeq" id="WP_160618783.1">
    <property type="nucleotide sequence ID" value="NZ_CP047652.1"/>
</dbReference>
<feature type="transmembrane region" description="Helical" evidence="8">
    <location>
        <begin position="67"/>
        <end position="89"/>
    </location>
</feature>
<keyword evidence="7 8" id="KW-0472">Membrane</keyword>
<dbReference type="PANTHER" id="PTHR34979:SF1">
    <property type="entry name" value="INNER MEMBRANE PROTEIN YGAZ"/>
    <property type="match status" value="1"/>
</dbReference>
<evidence type="ECO:0000256" key="5">
    <source>
        <dbReference type="ARBA" id="ARBA00022692"/>
    </source>
</evidence>
<organism evidence="9 10">
    <name type="scientific">Aristophania vespae</name>
    <dbReference type="NCBI Taxonomy" id="2697033"/>
    <lineage>
        <taxon>Bacteria</taxon>
        <taxon>Pseudomonadati</taxon>
        <taxon>Pseudomonadota</taxon>
        <taxon>Alphaproteobacteria</taxon>
        <taxon>Acetobacterales</taxon>
        <taxon>Acetobacteraceae</taxon>
        <taxon>Aristophania</taxon>
    </lineage>
</organism>
<feature type="transmembrane region" description="Helical" evidence="8">
    <location>
        <begin position="29"/>
        <end position="61"/>
    </location>
</feature>
<feature type="transmembrane region" description="Helical" evidence="8">
    <location>
        <begin position="175"/>
        <end position="192"/>
    </location>
</feature>
<evidence type="ECO:0000256" key="3">
    <source>
        <dbReference type="ARBA" id="ARBA00022448"/>
    </source>
</evidence>
<evidence type="ECO:0000313" key="9">
    <source>
        <dbReference type="EMBL" id="QHI95707.1"/>
    </source>
</evidence>
<evidence type="ECO:0000256" key="7">
    <source>
        <dbReference type="ARBA" id="ARBA00023136"/>
    </source>
</evidence>
<evidence type="ECO:0000256" key="2">
    <source>
        <dbReference type="ARBA" id="ARBA00010735"/>
    </source>
</evidence>
<keyword evidence="4" id="KW-1003">Cell membrane</keyword>
<keyword evidence="3" id="KW-0813">Transport</keyword>
<dbReference type="Pfam" id="PF03591">
    <property type="entry name" value="AzlC"/>
    <property type="match status" value="1"/>
</dbReference>
<evidence type="ECO:0000256" key="6">
    <source>
        <dbReference type="ARBA" id="ARBA00022989"/>
    </source>
</evidence>
<dbReference type="EMBL" id="CP047652">
    <property type="protein sequence ID" value="QHI95707.1"/>
    <property type="molecule type" value="Genomic_DNA"/>
</dbReference>
<dbReference type="GO" id="GO:1903785">
    <property type="term" value="P:L-valine transmembrane transport"/>
    <property type="evidence" value="ECO:0007669"/>
    <property type="project" value="TreeGrafter"/>
</dbReference>
<feature type="transmembrane region" description="Helical" evidence="8">
    <location>
        <begin position="224"/>
        <end position="241"/>
    </location>
</feature>
<protein>
    <submittedName>
        <fullName evidence="9">Branched-chain amino acid ABC transporter permease</fullName>
    </submittedName>
</protein>
<dbReference type="PANTHER" id="PTHR34979">
    <property type="entry name" value="INNER MEMBRANE PROTEIN YGAZ"/>
    <property type="match status" value="1"/>
</dbReference>
<evidence type="ECO:0000256" key="1">
    <source>
        <dbReference type="ARBA" id="ARBA00004651"/>
    </source>
</evidence>
<proteinExistence type="inferred from homology"/>
<comment type="similarity">
    <text evidence="2">Belongs to the AzlC family.</text>
</comment>
<feature type="transmembrane region" description="Helical" evidence="8">
    <location>
        <begin position="199"/>
        <end position="218"/>
    </location>
</feature>
<feature type="transmembrane region" description="Helical" evidence="8">
    <location>
        <begin position="139"/>
        <end position="163"/>
    </location>
</feature>
<evidence type="ECO:0000256" key="8">
    <source>
        <dbReference type="SAM" id="Phobius"/>
    </source>
</evidence>
<dbReference type="GO" id="GO:0005886">
    <property type="term" value="C:plasma membrane"/>
    <property type="evidence" value="ECO:0007669"/>
    <property type="project" value="UniProtKB-SubCell"/>
</dbReference>
<comment type="subcellular location">
    <subcellularLocation>
        <location evidence="1">Cell membrane</location>
        <topology evidence="1">Multi-pass membrane protein</topology>
    </subcellularLocation>
</comment>
<reference evidence="9 10" key="1">
    <citation type="submission" date="2020-01" db="EMBL/GenBank/DDBJ databases">
        <title>Genome sequencing of strain KACC 21507.</title>
        <authorList>
            <person name="Heo J."/>
            <person name="Kim S.-J."/>
            <person name="Kim J.-S."/>
            <person name="Hong S.-B."/>
            <person name="Kwon S.-W."/>
        </authorList>
    </citation>
    <scope>NUCLEOTIDE SEQUENCE [LARGE SCALE GENOMIC DNA]</scope>
    <source>
        <strain evidence="9 10">KACC 21507</strain>
    </source>
</reference>
<gene>
    <name evidence="9" type="ORF">GT348_05045</name>
</gene>
<dbReference type="KEGG" id="bomb:GT348_05045"/>
<dbReference type="AlphaFoldDB" id="A0A6P1NFM4"/>
<name>A0A6P1NFM4_9PROT</name>
<dbReference type="InterPro" id="IPR011606">
    <property type="entry name" value="Brnchd-chn_aa_trnsp_permease"/>
</dbReference>
<keyword evidence="5 8" id="KW-0812">Transmembrane</keyword>
<evidence type="ECO:0000313" key="10">
    <source>
        <dbReference type="Proteomes" id="UP000463975"/>
    </source>
</evidence>
<accession>A0A6P1NFM4</accession>